<dbReference type="GO" id="GO:0006281">
    <property type="term" value="P:DNA repair"/>
    <property type="evidence" value="ECO:0007669"/>
    <property type="project" value="UniProtKB-KW"/>
</dbReference>
<keyword evidence="3" id="KW-0515">Mutator protein</keyword>
<dbReference type="InterPro" id="IPR015797">
    <property type="entry name" value="NUDIX_hydrolase-like_dom_sf"/>
</dbReference>
<evidence type="ECO:0000256" key="5">
    <source>
        <dbReference type="ARBA" id="ARBA00022723"/>
    </source>
</evidence>
<comment type="cofactor">
    <cofactor evidence="1">
        <name>Mg(2+)</name>
        <dbReference type="ChEBI" id="CHEBI:18420"/>
    </cofactor>
</comment>
<dbReference type="GO" id="GO:0035539">
    <property type="term" value="F:8-oxo-7,8-dihydrodeoxyguanosine triphosphate pyrophosphatase activity"/>
    <property type="evidence" value="ECO:0007669"/>
    <property type="project" value="UniProtKB-EC"/>
</dbReference>
<organism evidence="13 14">
    <name type="scientific">Megasphaera elsdenii</name>
    <dbReference type="NCBI Taxonomy" id="907"/>
    <lineage>
        <taxon>Bacteria</taxon>
        <taxon>Bacillati</taxon>
        <taxon>Bacillota</taxon>
        <taxon>Negativicutes</taxon>
        <taxon>Veillonellales</taxon>
        <taxon>Veillonellaceae</taxon>
        <taxon>Megasphaera</taxon>
    </lineage>
</organism>
<dbReference type="RefSeq" id="WP_014016323.1">
    <property type="nucleotide sequence ID" value="NZ_CAMIZF010000024.1"/>
</dbReference>
<evidence type="ECO:0000256" key="9">
    <source>
        <dbReference type="ARBA" id="ARBA00023204"/>
    </source>
</evidence>
<evidence type="ECO:0000256" key="6">
    <source>
        <dbReference type="ARBA" id="ARBA00022763"/>
    </source>
</evidence>
<keyword evidence="8" id="KW-0460">Magnesium</keyword>
<dbReference type="PANTHER" id="PTHR47707">
    <property type="entry name" value="8-OXO-DGTP DIPHOSPHATASE"/>
    <property type="match status" value="1"/>
</dbReference>
<evidence type="ECO:0000256" key="10">
    <source>
        <dbReference type="ARBA" id="ARBA00035861"/>
    </source>
</evidence>
<dbReference type="InterPro" id="IPR020084">
    <property type="entry name" value="NUDIX_hydrolase_CS"/>
</dbReference>
<dbReference type="OrthoDB" id="9810648at2"/>
<feature type="domain" description="Nudix hydrolase" evidence="12">
    <location>
        <begin position="1"/>
        <end position="130"/>
    </location>
</feature>
<evidence type="ECO:0000256" key="4">
    <source>
        <dbReference type="ARBA" id="ARBA00022705"/>
    </source>
</evidence>
<dbReference type="Gene3D" id="3.90.79.10">
    <property type="entry name" value="Nucleoside Triphosphate Pyrophosphohydrolase"/>
    <property type="match status" value="1"/>
</dbReference>
<dbReference type="GO" id="GO:0008413">
    <property type="term" value="F:8-oxo-7,8-dihydroguanosine triphosphate pyrophosphatase activity"/>
    <property type="evidence" value="ECO:0007669"/>
    <property type="project" value="TreeGrafter"/>
</dbReference>
<keyword evidence="5" id="KW-0479">Metal-binding</keyword>
<evidence type="ECO:0000313" key="13">
    <source>
        <dbReference type="EMBL" id="AVO26276.1"/>
    </source>
</evidence>
<dbReference type="Proteomes" id="UP000238358">
    <property type="component" value="Chromosome"/>
</dbReference>
<evidence type="ECO:0000256" key="7">
    <source>
        <dbReference type="ARBA" id="ARBA00022801"/>
    </source>
</evidence>
<dbReference type="CDD" id="cd03425">
    <property type="entry name" value="NUDIX_MutT_NudA_like"/>
    <property type="match status" value="1"/>
</dbReference>
<evidence type="ECO:0000256" key="3">
    <source>
        <dbReference type="ARBA" id="ARBA00022457"/>
    </source>
</evidence>
<evidence type="ECO:0000256" key="8">
    <source>
        <dbReference type="ARBA" id="ARBA00022842"/>
    </source>
</evidence>
<dbReference type="Pfam" id="PF00293">
    <property type="entry name" value="NUDIX"/>
    <property type="match status" value="1"/>
</dbReference>
<dbReference type="GO" id="GO:0006260">
    <property type="term" value="P:DNA replication"/>
    <property type="evidence" value="ECO:0007669"/>
    <property type="project" value="UniProtKB-KW"/>
</dbReference>
<dbReference type="PROSITE" id="PS51462">
    <property type="entry name" value="NUDIX"/>
    <property type="match status" value="1"/>
</dbReference>
<protein>
    <recommendedName>
        <fullName evidence="11">8-oxo-dGTP diphosphatase</fullName>
        <ecNumber evidence="11">3.6.1.55</ecNumber>
    </recommendedName>
</protein>
<accession>A0A2S0M494</accession>
<dbReference type="PROSITE" id="PS00893">
    <property type="entry name" value="NUDIX_BOX"/>
    <property type="match status" value="1"/>
</dbReference>
<dbReference type="GeneID" id="97490814"/>
<evidence type="ECO:0000256" key="2">
    <source>
        <dbReference type="ARBA" id="ARBA00005582"/>
    </source>
</evidence>
<evidence type="ECO:0000259" key="12">
    <source>
        <dbReference type="PROSITE" id="PS51462"/>
    </source>
</evidence>
<dbReference type="GO" id="GO:0046872">
    <property type="term" value="F:metal ion binding"/>
    <property type="evidence" value="ECO:0007669"/>
    <property type="project" value="UniProtKB-KW"/>
</dbReference>
<evidence type="ECO:0000256" key="1">
    <source>
        <dbReference type="ARBA" id="ARBA00001946"/>
    </source>
</evidence>
<comment type="catalytic activity">
    <reaction evidence="10">
        <text>8-oxo-dGTP + H2O = 8-oxo-dGMP + diphosphate + H(+)</text>
        <dbReference type="Rhea" id="RHEA:31575"/>
        <dbReference type="ChEBI" id="CHEBI:15377"/>
        <dbReference type="ChEBI" id="CHEBI:15378"/>
        <dbReference type="ChEBI" id="CHEBI:33019"/>
        <dbReference type="ChEBI" id="CHEBI:63224"/>
        <dbReference type="ChEBI" id="CHEBI:77896"/>
        <dbReference type="EC" id="3.6.1.55"/>
    </reaction>
</comment>
<dbReference type="GO" id="GO:0044716">
    <property type="term" value="F:8-oxo-GDP phosphatase activity"/>
    <property type="evidence" value="ECO:0007669"/>
    <property type="project" value="TreeGrafter"/>
</dbReference>
<dbReference type="PANTHER" id="PTHR47707:SF1">
    <property type="entry name" value="NUDIX HYDROLASE FAMILY PROTEIN"/>
    <property type="match status" value="1"/>
</dbReference>
<dbReference type="EC" id="3.6.1.55" evidence="11"/>
<dbReference type="SUPFAM" id="SSF55811">
    <property type="entry name" value="Nudix"/>
    <property type="match status" value="1"/>
</dbReference>
<dbReference type="AlphaFoldDB" id="A0A2S0M494"/>
<reference evidence="13 14" key="1">
    <citation type="journal article" date="2018" name="Genome Announc.">
        <title>Complete genomes of two Megasphaera elsdenii strains, NCIMB 702410 and ATCC 25940.</title>
        <authorList>
            <person name="Hatmaker E.A."/>
            <person name="O'Dell K."/>
            <person name="Riley L.A."/>
            <person name="Klingeman D.M."/>
            <person name="Guss A.M."/>
        </authorList>
    </citation>
    <scope>NUCLEOTIDE SEQUENCE [LARGE SCALE GENOMIC DNA]</scope>
    <source>
        <strain evidence="13 14">NCIMB702410</strain>
    </source>
</reference>
<dbReference type="GO" id="GO:0044715">
    <property type="term" value="F:8-oxo-dGDP phosphatase activity"/>
    <property type="evidence" value="ECO:0007669"/>
    <property type="project" value="TreeGrafter"/>
</dbReference>
<keyword evidence="4" id="KW-0235">DNA replication</keyword>
<proteinExistence type="inferred from homology"/>
<keyword evidence="9" id="KW-0234">DNA repair</keyword>
<dbReference type="InterPro" id="IPR000086">
    <property type="entry name" value="NUDIX_hydrolase_dom"/>
</dbReference>
<gene>
    <name evidence="13" type="ORF">C6Y28_00755</name>
</gene>
<keyword evidence="6" id="KW-0227">DNA damage</keyword>
<evidence type="ECO:0000313" key="14">
    <source>
        <dbReference type="Proteomes" id="UP000238358"/>
    </source>
</evidence>
<evidence type="ECO:0000256" key="11">
    <source>
        <dbReference type="ARBA" id="ARBA00038905"/>
    </source>
</evidence>
<comment type="similarity">
    <text evidence="2">Belongs to the Nudix hydrolase family.</text>
</comment>
<name>A0A2S0M494_MEGEL</name>
<dbReference type="InterPro" id="IPR047127">
    <property type="entry name" value="MutT-like"/>
</dbReference>
<dbReference type="EMBL" id="CP027569">
    <property type="protein sequence ID" value="AVO26276.1"/>
    <property type="molecule type" value="Genomic_DNA"/>
</dbReference>
<keyword evidence="7 13" id="KW-0378">Hydrolase</keyword>
<sequence>MKHLEVVAAILEYDGKILCMERGQGKFDYVSFKYEFPGGKIEPGEAKHTAIERELREEMDVHVSVKESDLYMTVHHDYPDFSMTMYAFYCHLDKPDFVRKEHVDAKWMTPEDMPTLDWAPADVPIMKKLSGK</sequence>